<dbReference type="Proteomes" id="UP000334923">
    <property type="component" value="Unassembled WGS sequence"/>
</dbReference>
<organism evidence="1 2">
    <name type="scientific">Methylacidimicrobium tartarophylax</name>
    <dbReference type="NCBI Taxonomy" id="1041768"/>
    <lineage>
        <taxon>Bacteria</taxon>
        <taxon>Pseudomonadati</taxon>
        <taxon>Verrucomicrobiota</taxon>
        <taxon>Methylacidimicrobium</taxon>
    </lineage>
</organism>
<dbReference type="InterPro" id="IPR009057">
    <property type="entry name" value="Homeodomain-like_sf"/>
</dbReference>
<dbReference type="SUPFAM" id="SSF46689">
    <property type="entry name" value="Homeodomain-like"/>
    <property type="match status" value="1"/>
</dbReference>
<proteinExistence type="predicted"/>
<accession>A0A5E6MCY2</accession>
<sequence length="76" mass="8609">MEAIRGLKTLNEIGQQYGVHPVVVGHWKKELLERAATIFEGKRGPKPAAHADEDRLYGEIGRLKMELDWLKKKSGL</sequence>
<dbReference type="EMBL" id="CABFVA020000082">
    <property type="protein sequence ID" value="VVM07110.1"/>
    <property type="molecule type" value="Genomic_DNA"/>
</dbReference>
<dbReference type="AlphaFoldDB" id="A0A5E6MCY2"/>
<evidence type="ECO:0000313" key="2">
    <source>
        <dbReference type="Proteomes" id="UP000334923"/>
    </source>
</evidence>
<reference evidence="1 2" key="1">
    <citation type="submission" date="2019-09" db="EMBL/GenBank/DDBJ databases">
        <authorList>
            <person name="Cremers G."/>
        </authorList>
    </citation>
    <scope>NUCLEOTIDE SEQUENCE [LARGE SCALE GENOMIC DNA]</scope>
    <source>
        <strain evidence="1">4A</strain>
    </source>
</reference>
<keyword evidence="2" id="KW-1185">Reference proteome</keyword>
<evidence type="ECO:0008006" key="3">
    <source>
        <dbReference type="Google" id="ProtNLM"/>
    </source>
</evidence>
<protein>
    <recommendedName>
        <fullName evidence="3">Transposase</fullName>
    </recommendedName>
</protein>
<evidence type="ECO:0000313" key="1">
    <source>
        <dbReference type="EMBL" id="VVM07110.1"/>
    </source>
</evidence>
<gene>
    <name evidence="1" type="ORF">MAMT_01573</name>
</gene>
<name>A0A5E6MCY2_9BACT</name>